<name>A0A6S7BJU7_9BURK</name>
<proteinExistence type="predicted"/>
<protein>
    <submittedName>
        <fullName evidence="2">Uncharacterized protein</fullName>
    </submittedName>
</protein>
<gene>
    <name evidence="2" type="ORF">LMG28138_05261</name>
</gene>
<dbReference type="RefSeq" id="WP_175107834.1">
    <property type="nucleotide sequence ID" value="NZ_CADIKM010000051.1"/>
</dbReference>
<dbReference type="AlphaFoldDB" id="A0A6S7BJU7"/>
<dbReference type="Proteomes" id="UP000494115">
    <property type="component" value="Unassembled WGS sequence"/>
</dbReference>
<sequence length="92" mass="10214">MTASYHLKVQLHVVKSENAWAIDSALTCLHLFGIDLPAHPSEEGVQAEYETVWRNLAGRPIESLVDLPLMTDPEPARSHPAHAGRPVVRRPD</sequence>
<evidence type="ECO:0000313" key="3">
    <source>
        <dbReference type="Proteomes" id="UP000494115"/>
    </source>
</evidence>
<accession>A0A6S7BJU7</accession>
<feature type="region of interest" description="Disordered" evidence="1">
    <location>
        <begin position="70"/>
        <end position="92"/>
    </location>
</feature>
<organism evidence="2 3">
    <name type="scientific">Pararobbsia alpina</name>
    <dbReference type="NCBI Taxonomy" id="621374"/>
    <lineage>
        <taxon>Bacteria</taxon>
        <taxon>Pseudomonadati</taxon>
        <taxon>Pseudomonadota</taxon>
        <taxon>Betaproteobacteria</taxon>
        <taxon>Burkholderiales</taxon>
        <taxon>Burkholderiaceae</taxon>
        <taxon>Pararobbsia</taxon>
    </lineage>
</organism>
<reference evidence="2 3" key="1">
    <citation type="submission" date="2020-04" db="EMBL/GenBank/DDBJ databases">
        <authorList>
            <person name="De Canck E."/>
        </authorList>
    </citation>
    <scope>NUCLEOTIDE SEQUENCE [LARGE SCALE GENOMIC DNA]</scope>
    <source>
        <strain evidence="2 3">LMG 28138</strain>
    </source>
</reference>
<keyword evidence="3" id="KW-1185">Reference proteome</keyword>
<dbReference type="EMBL" id="CADIKM010000051">
    <property type="protein sequence ID" value="CAB3802905.1"/>
    <property type="molecule type" value="Genomic_DNA"/>
</dbReference>
<evidence type="ECO:0000313" key="2">
    <source>
        <dbReference type="EMBL" id="CAB3802905.1"/>
    </source>
</evidence>
<evidence type="ECO:0000256" key="1">
    <source>
        <dbReference type="SAM" id="MobiDB-lite"/>
    </source>
</evidence>